<dbReference type="Proteomes" id="UP000030645">
    <property type="component" value="Unassembled WGS sequence"/>
</dbReference>
<feature type="compositionally biased region" description="Pro residues" evidence="6">
    <location>
        <begin position="38"/>
        <end position="48"/>
    </location>
</feature>
<dbReference type="GO" id="GO:0000981">
    <property type="term" value="F:DNA-binding transcription factor activity, RNA polymerase II-specific"/>
    <property type="evidence" value="ECO:0007669"/>
    <property type="project" value="TreeGrafter"/>
</dbReference>
<evidence type="ECO:0000256" key="1">
    <source>
        <dbReference type="ARBA" id="ARBA00004123"/>
    </source>
</evidence>
<keyword evidence="4" id="KW-0804">Transcription</keyword>
<dbReference type="FunFam" id="4.10.280.10:FF:000092">
    <property type="entry name" value="transcription factor bHLH68 isoform X1"/>
    <property type="match status" value="1"/>
</dbReference>
<comment type="subcellular location">
    <subcellularLocation>
        <location evidence="1">Nucleus</location>
    </subcellularLocation>
</comment>
<dbReference type="eggNOG" id="ENOG502QUMC">
    <property type="taxonomic scope" value="Eukaryota"/>
</dbReference>
<feature type="compositionally biased region" description="Low complexity" evidence="6">
    <location>
        <begin position="199"/>
        <end position="208"/>
    </location>
</feature>
<keyword evidence="2" id="KW-0805">Transcription regulation</keyword>
<dbReference type="InterPro" id="IPR045239">
    <property type="entry name" value="bHLH95_bHLH"/>
</dbReference>
<keyword evidence="9" id="KW-1185">Reference proteome</keyword>
<sequence>MNRGVLQSSPMQQMMAAGNPNWWNINTMRPPSTHQPPNSSPFLPPPNLYPQFLPTSNSSSNNNNIPSWNDNQEQLPESWSQLLLGGLVGEEEKRNIMNHFQVKKLENWEEQMLSSQAPNASVVDAVKQEHSSASSYVYGHDQDHQFQTAHHVAKPNWSHHHHQVMASTTQSSPKSCVTSFSSNMLDFSTKPDHHHARHPVSVSVSVPDRSSECNSTATGGALKKARVQPSSTQTTFKVRKEKLGDRITALHQLVSPFGKTDTASVLLEAIGYIRFLQSQIEALSLPYLGNGSGNMRQQQSVHGERNCMFPEDPGQLLNDNCMKRKGAPDHQDSLEEQKKDLRSRGLCLVPVSCTLQVGSDNGADYWAPALGGGFR</sequence>
<accession>W9RNS9</accession>
<evidence type="ECO:0000313" key="9">
    <source>
        <dbReference type="Proteomes" id="UP000030645"/>
    </source>
</evidence>
<dbReference type="STRING" id="981085.W9RNS9"/>
<dbReference type="PANTHER" id="PTHR16223">
    <property type="entry name" value="TRANSCRIPTION FACTOR BHLH83-RELATED"/>
    <property type="match status" value="1"/>
</dbReference>
<feature type="region of interest" description="Disordered" evidence="6">
    <location>
        <begin position="190"/>
        <end position="221"/>
    </location>
</feature>
<gene>
    <name evidence="8" type="ORF">L484_002738</name>
</gene>
<evidence type="ECO:0000256" key="2">
    <source>
        <dbReference type="ARBA" id="ARBA00023015"/>
    </source>
</evidence>
<feature type="region of interest" description="Disordered" evidence="6">
    <location>
        <begin position="26"/>
        <end position="71"/>
    </location>
</feature>
<organism evidence="8 9">
    <name type="scientific">Morus notabilis</name>
    <dbReference type="NCBI Taxonomy" id="981085"/>
    <lineage>
        <taxon>Eukaryota</taxon>
        <taxon>Viridiplantae</taxon>
        <taxon>Streptophyta</taxon>
        <taxon>Embryophyta</taxon>
        <taxon>Tracheophyta</taxon>
        <taxon>Spermatophyta</taxon>
        <taxon>Magnoliopsida</taxon>
        <taxon>eudicotyledons</taxon>
        <taxon>Gunneridae</taxon>
        <taxon>Pentapetalae</taxon>
        <taxon>rosids</taxon>
        <taxon>fabids</taxon>
        <taxon>Rosales</taxon>
        <taxon>Moraceae</taxon>
        <taxon>Moreae</taxon>
        <taxon>Morus</taxon>
    </lineage>
</organism>
<dbReference type="KEGG" id="mnt:21386297"/>
<feature type="compositionally biased region" description="Low complexity" evidence="6">
    <location>
        <begin position="49"/>
        <end position="71"/>
    </location>
</feature>
<protein>
    <recommendedName>
        <fullName evidence="7">BHLH domain-containing protein</fullName>
    </recommendedName>
</protein>
<evidence type="ECO:0000259" key="7">
    <source>
        <dbReference type="PROSITE" id="PS50888"/>
    </source>
</evidence>
<evidence type="ECO:0000256" key="4">
    <source>
        <dbReference type="ARBA" id="ARBA00023163"/>
    </source>
</evidence>
<evidence type="ECO:0000313" key="8">
    <source>
        <dbReference type="EMBL" id="EXB83503.1"/>
    </source>
</evidence>
<dbReference type="GO" id="GO:0000978">
    <property type="term" value="F:RNA polymerase II cis-regulatory region sequence-specific DNA binding"/>
    <property type="evidence" value="ECO:0007669"/>
    <property type="project" value="TreeGrafter"/>
</dbReference>
<keyword evidence="5" id="KW-0539">Nucleus</keyword>
<dbReference type="CDD" id="cd11393">
    <property type="entry name" value="bHLH_AtbHLH_like"/>
    <property type="match status" value="1"/>
</dbReference>
<evidence type="ECO:0000256" key="5">
    <source>
        <dbReference type="ARBA" id="ARBA00023242"/>
    </source>
</evidence>
<dbReference type="PANTHER" id="PTHR16223:SF136">
    <property type="entry name" value="TRANSCRIPTION FACTOR BHLH133-RELATED"/>
    <property type="match status" value="1"/>
</dbReference>
<evidence type="ECO:0000256" key="6">
    <source>
        <dbReference type="SAM" id="MobiDB-lite"/>
    </source>
</evidence>
<dbReference type="GO" id="GO:0005634">
    <property type="term" value="C:nucleus"/>
    <property type="evidence" value="ECO:0007669"/>
    <property type="project" value="UniProtKB-SubCell"/>
</dbReference>
<name>W9RNS9_9ROSA</name>
<dbReference type="OrthoDB" id="1839773at2759"/>
<dbReference type="PROSITE" id="PS50888">
    <property type="entry name" value="BHLH"/>
    <property type="match status" value="1"/>
</dbReference>
<dbReference type="InterPro" id="IPR045843">
    <property type="entry name" value="IND-like"/>
</dbReference>
<dbReference type="GO" id="GO:0046983">
    <property type="term" value="F:protein dimerization activity"/>
    <property type="evidence" value="ECO:0007669"/>
    <property type="project" value="InterPro"/>
</dbReference>
<dbReference type="AlphaFoldDB" id="W9RNS9"/>
<feature type="domain" description="BHLH" evidence="7">
    <location>
        <begin position="227"/>
        <end position="276"/>
    </location>
</feature>
<dbReference type="InterPro" id="IPR011598">
    <property type="entry name" value="bHLH_dom"/>
</dbReference>
<dbReference type="InterPro" id="IPR036638">
    <property type="entry name" value="HLH_DNA-bd_sf"/>
</dbReference>
<proteinExistence type="predicted"/>
<reference evidence="9" key="1">
    <citation type="submission" date="2013-01" db="EMBL/GenBank/DDBJ databases">
        <title>Draft Genome Sequence of a Mulberry Tree, Morus notabilis C.K. Schneid.</title>
        <authorList>
            <person name="He N."/>
            <person name="Zhao S."/>
        </authorList>
    </citation>
    <scope>NUCLEOTIDE SEQUENCE</scope>
</reference>
<dbReference type="SUPFAM" id="SSF47459">
    <property type="entry name" value="HLH, helix-loop-helix DNA-binding domain"/>
    <property type="match status" value="1"/>
</dbReference>
<dbReference type="Gene3D" id="4.10.280.10">
    <property type="entry name" value="Helix-loop-helix DNA-binding domain"/>
    <property type="match status" value="1"/>
</dbReference>
<dbReference type="EMBL" id="KE344884">
    <property type="protein sequence ID" value="EXB83503.1"/>
    <property type="molecule type" value="Genomic_DNA"/>
</dbReference>
<keyword evidence="3" id="KW-0238">DNA-binding</keyword>
<evidence type="ECO:0000256" key="3">
    <source>
        <dbReference type="ARBA" id="ARBA00023125"/>
    </source>
</evidence>